<organism evidence="2">
    <name type="scientific">Bactrocera latifrons</name>
    <name type="common">Malaysian fruit fly</name>
    <name type="synonym">Chaetodacus latifrons</name>
    <dbReference type="NCBI Taxonomy" id="174628"/>
    <lineage>
        <taxon>Eukaryota</taxon>
        <taxon>Metazoa</taxon>
        <taxon>Ecdysozoa</taxon>
        <taxon>Arthropoda</taxon>
        <taxon>Hexapoda</taxon>
        <taxon>Insecta</taxon>
        <taxon>Pterygota</taxon>
        <taxon>Neoptera</taxon>
        <taxon>Endopterygota</taxon>
        <taxon>Diptera</taxon>
        <taxon>Brachycera</taxon>
        <taxon>Muscomorpha</taxon>
        <taxon>Tephritoidea</taxon>
        <taxon>Tephritidae</taxon>
        <taxon>Bactrocera</taxon>
        <taxon>Bactrocera</taxon>
    </lineage>
</organism>
<evidence type="ECO:0000313" key="2">
    <source>
        <dbReference type="EMBL" id="JAI27445.1"/>
    </source>
</evidence>
<sequence>MECMQSETVKYAINKGDEAFTVSLEELYTYFGILILSGYNKVPTTPMYWETESDVYNHLVAGSMARNKFEKIHRYLHFNDNTQIDSNNKAFKVQPVLDHLNTKFKELGKPFGTSFSVDESMEPYEFIRGKPIRYGYKIWCMTTSEGYLLNFDLYTGKNMIRSNEPLGLSVTKTLCYDIVPEHSTVFLDNYFNSFKLLEEFDKKNITVVGTIRSDRIENAPLSSMKRELRGTCEALKSKNITLVRWNDNNNVTIATNCKNDNITTTTGLCKRYDRQQKRRQDVKQPVIIKEYNSGMGGVDLFDQQRTAYRTRIRSRKWYWAIFRFCLNGAVVNLWILFRKAYPQVTLLGLIRRLTRSIFSKAIDFHPVSSRKRKRENETRYDGVEHYVNYSKTQRRCKNFGKCTKFICMKYNFGLHPDNCFYKYHVN</sequence>
<protein>
    <submittedName>
        <fullName evidence="2">PiggyBac transposable element-derived protein 3</fullName>
    </submittedName>
</protein>
<dbReference type="InterPro" id="IPR029526">
    <property type="entry name" value="PGBD"/>
</dbReference>
<proteinExistence type="predicted"/>
<accession>A0A0K8UM49</accession>
<dbReference type="PANTHER" id="PTHR47055">
    <property type="entry name" value="DDE_TNP_1_7 DOMAIN-CONTAINING PROTEIN"/>
    <property type="match status" value="1"/>
</dbReference>
<gene>
    <name evidence="2" type="primary">PGBD3_8</name>
    <name evidence="2" type="ORF">c1_g3_i2</name>
</gene>
<evidence type="ECO:0000259" key="1">
    <source>
        <dbReference type="Pfam" id="PF13843"/>
    </source>
</evidence>
<name>A0A0K8UM49_BACLA</name>
<dbReference type="OrthoDB" id="8038076at2759"/>
<dbReference type="EMBL" id="GDHF01024869">
    <property type="protein sequence ID" value="JAI27445.1"/>
    <property type="molecule type" value="Transcribed_RNA"/>
</dbReference>
<dbReference type="PANTHER" id="PTHR47055:SF3">
    <property type="entry name" value="PHORBOL-ESTER_DAG-TYPE DOMAIN-CONTAINING PROTEIN"/>
    <property type="match status" value="1"/>
</dbReference>
<dbReference type="AlphaFoldDB" id="A0A0K8UM49"/>
<reference evidence="2" key="1">
    <citation type="submission" date="2015-06" db="EMBL/GenBank/DDBJ databases">
        <authorList>
            <person name="Hoefler B.C."/>
            <person name="Straight P.D."/>
        </authorList>
    </citation>
    <scope>NUCLEOTIDE SEQUENCE</scope>
</reference>
<feature type="domain" description="PiggyBac transposable element-derived protein" evidence="1">
    <location>
        <begin position="6"/>
        <end position="332"/>
    </location>
</feature>
<dbReference type="InterPro" id="IPR052638">
    <property type="entry name" value="PiggyBac_TE-derived"/>
</dbReference>
<dbReference type="GO" id="GO:0043565">
    <property type="term" value="F:sequence-specific DNA binding"/>
    <property type="evidence" value="ECO:0007669"/>
    <property type="project" value="TreeGrafter"/>
</dbReference>
<dbReference type="Pfam" id="PF13843">
    <property type="entry name" value="DDE_Tnp_1_7"/>
    <property type="match status" value="1"/>
</dbReference>